<reference evidence="1" key="1">
    <citation type="submission" date="2018-02" db="EMBL/GenBank/DDBJ databases">
        <title>Rhizophora mucronata_Transcriptome.</title>
        <authorList>
            <person name="Meera S.P."/>
            <person name="Sreeshan A."/>
            <person name="Augustine A."/>
        </authorList>
    </citation>
    <scope>NUCLEOTIDE SEQUENCE</scope>
    <source>
        <tissue evidence="1">Leaf</tissue>
    </source>
</reference>
<sequence length="21" mass="2502">MSHSTYLRRFASKGYKLRSNV</sequence>
<dbReference type="EMBL" id="GGEC01059727">
    <property type="protein sequence ID" value="MBX40211.1"/>
    <property type="molecule type" value="Transcribed_RNA"/>
</dbReference>
<protein>
    <submittedName>
        <fullName evidence="1">Uncharacterized protein</fullName>
    </submittedName>
</protein>
<proteinExistence type="predicted"/>
<organism evidence="1">
    <name type="scientific">Rhizophora mucronata</name>
    <name type="common">Asiatic mangrove</name>
    <dbReference type="NCBI Taxonomy" id="61149"/>
    <lineage>
        <taxon>Eukaryota</taxon>
        <taxon>Viridiplantae</taxon>
        <taxon>Streptophyta</taxon>
        <taxon>Embryophyta</taxon>
        <taxon>Tracheophyta</taxon>
        <taxon>Spermatophyta</taxon>
        <taxon>Magnoliopsida</taxon>
        <taxon>eudicotyledons</taxon>
        <taxon>Gunneridae</taxon>
        <taxon>Pentapetalae</taxon>
        <taxon>rosids</taxon>
        <taxon>fabids</taxon>
        <taxon>Malpighiales</taxon>
        <taxon>Rhizophoraceae</taxon>
        <taxon>Rhizophora</taxon>
    </lineage>
</organism>
<name>A0A2P2NCK0_RHIMU</name>
<evidence type="ECO:0000313" key="1">
    <source>
        <dbReference type="EMBL" id="MBX40211.1"/>
    </source>
</evidence>
<accession>A0A2P2NCK0</accession>
<dbReference type="AlphaFoldDB" id="A0A2P2NCK0"/>